<keyword evidence="6" id="KW-0067">ATP-binding</keyword>
<feature type="region of interest" description="Disordered" evidence="9">
    <location>
        <begin position="83"/>
        <end position="117"/>
    </location>
</feature>
<dbReference type="GO" id="GO:0031491">
    <property type="term" value="F:nucleosome binding"/>
    <property type="evidence" value="ECO:0007669"/>
    <property type="project" value="InterPro"/>
</dbReference>
<evidence type="ECO:0000256" key="8">
    <source>
        <dbReference type="ARBA" id="ARBA00023242"/>
    </source>
</evidence>
<dbReference type="InterPro" id="IPR027417">
    <property type="entry name" value="P-loop_NTPase"/>
</dbReference>
<dbReference type="InterPro" id="IPR017884">
    <property type="entry name" value="SANT_dom"/>
</dbReference>
<dbReference type="PANTHER" id="PTHR45623">
    <property type="entry name" value="CHROMODOMAIN-HELICASE-DNA-BINDING PROTEIN 3-RELATED-RELATED"/>
    <property type="match status" value="1"/>
</dbReference>
<evidence type="ECO:0000256" key="1">
    <source>
        <dbReference type="ARBA" id="ARBA00004123"/>
    </source>
</evidence>
<keyword evidence="5" id="KW-0378">Hydrolase</keyword>
<evidence type="ECO:0000256" key="5">
    <source>
        <dbReference type="ARBA" id="ARBA00022801"/>
    </source>
</evidence>
<dbReference type="Gene3D" id="3.40.50.300">
    <property type="entry name" value="P-loop containing nucleotide triphosphate hydrolases"/>
    <property type="match status" value="1"/>
</dbReference>
<dbReference type="PROSITE" id="PS51293">
    <property type="entry name" value="SANT"/>
    <property type="match status" value="1"/>
</dbReference>
<dbReference type="CDD" id="cd17997">
    <property type="entry name" value="DEXHc_SMARCA1_SMARCA5"/>
    <property type="match status" value="1"/>
</dbReference>
<feature type="domain" description="Helicase ATP-binding" evidence="10">
    <location>
        <begin position="371"/>
        <end position="536"/>
    </location>
</feature>
<dbReference type="Pfam" id="PF09110">
    <property type="entry name" value="HAND"/>
    <property type="match status" value="1"/>
</dbReference>
<dbReference type="GO" id="GO:0034728">
    <property type="term" value="P:nucleosome organization"/>
    <property type="evidence" value="ECO:0007669"/>
    <property type="project" value="TreeGrafter"/>
</dbReference>
<dbReference type="Gene3D" id="3.40.50.10810">
    <property type="entry name" value="Tandem AAA-ATPase domain"/>
    <property type="match status" value="1"/>
</dbReference>
<dbReference type="Pfam" id="PF00176">
    <property type="entry name" value="SNF2-rel_dom"/>
    <property type="match status" value="1"/>
</dbReference>
<dbReference type="GO" id="GO:0005524">
    <property type="term" value="F:ATP binding"/>
    <property type="evidence" value="ECO:0007669"/>
    <property type="project" value="UniProtKB-KW"/>
</dbReference>
<evidence type="ECO:0000259" key="10">
    <source>
        <dbReference type="PROSITE" id="PS51192"/>
    </source>
</evidence>
<feature type="region of interest" description="Disordered" evidence="9">
    <location>
        <begin position="145"/>
        <end position="248"/>
    </location>
</feature>
<protein>
    <submittedName>
        <fullName evidence="13">Uncharacterized protein</fullName>
    </submittedName>
</protein>
<comment type="similarity">
    <text evidence="2">Belongs to the SNF2/RAD54 helicase family. ISWI subfamily.</text>
</comment>
<dbReference type="GO" id="GO:0031010">
    <property type="term" value="C:ISWI-type complex"/>
    <property type="evidence" value="ECO:0007669"/>
    <property type="project" value="UniProtKB-ARBA"/>
</dbReference>
<dbReference type="Gene3D" id="1.10.1040.30">
    <property type="entry name" value="ISWI, HAND domain"/>
    <property type="match status" value="1"/>
</dbReference>
<dbReference type="InterPro" id="IPR049730">
    <property type="entry name" value="SNF2/RAD54-like_C"/>
</dbReference>
<feature type="compositionally biased region" description="Basic residues" evidence="9">
    <location>
        <begin position="1197"/>
        <end position="1208"/>
    </location>
</feature>
<dbReference type="PANTHER" id="PTHR45623:SF49">
    <property type="entry name" value="SWI_SNF-RELATED MATRIX-ASSOCIATED ACTIN-DEPENDENT REGULATOR OF CHROMATIN SUBFAMILY A MEMBER 5"/>
    <property type="match status" value="1"/>
</dbReference>
<evidence type="ECO:0000313" key="14">
    <source>
        <dbReference type="Proteomes" id="UP001152759"/>
    </source>
</evidence>
<dbReference type="AlphaFoldDB" id="A0A9P0ABI4"/>
<dbReference type="InterPro" id="IPR038718">
    <property type="entry name" value="SNF2-like_sf"/>
</dbReference>
<evidence type="ECO:0000256" key="3">
    <source>
        <dbReference type="ARBA" id="ARBA00022553"/>
    </source>
</evidence>
<dbReference type="PROSITE" id="PS00690">
    <property type="entry name" value="DEAH_ATP_HELICASE"/>
    <property type="match status" value="1"/>
</dbReference>
<keyword evidence="7" id="KW-0156">Chromatin regulator</keyword>
<dbReference type="Pfam" id="PF00271">
    <property type="entry name" value="Helicase_C"/>
    <property type="match status" value="1"/>
</dbReference>
<dbReference type="GO" id="GO:0016887">
    <property type="term" value="F:ATP hydrolysis activity"/>
    <property type="evidence" value="ECO:0007669"/>
    <property type="project" value="TreeGrafter"/>
</dbReference>
<keyword evidence="14" id="KW-1185">Reference proteome</keyword>
<organism evidence="13 14">
    <name type="scientific">Bemisia tabaci</name>
    <name type="common">Sweetpotato whitefly</name>
    <name type="synonym">Aleurodes tabaci</name>
    <dbReference type="NCBI Taxonomy" id="7038"/>
    <lineage>
        <taxon>Eukaryota</taxon>
        <taxon>Metazoa</taxon>
        <taxon>Ecdysozoa</taxon>
        <taxon>Arthropoda</taxon>
        <taxon>Hexapoda</taxon>
        <taxon>Insecta</taxon>
        <taxon>Pterygota</taxon>
        <taxon>Neoptera</taxon>
        <taxon>Paraneoptera</taxon>
        <taxon>Hemiptera</taxon>
        <taxon>Sternorrhyncha</taxon>
        <taxon>Aleyrodoidea</taxon>
        <taxon>Aleyrodidae</taxon>
        <taxon>Aleyrodinae</taxon>
        <taxon>Bemisia</taxon>
    </lineage>
</organism>
<dbReference type="SUPFAM" id="SSF52540">
    <property type="entry name" value="P-loop containing nucleoside triphosphate hydrolases"/>
    <property type="match status" value="2"/>
</dbReference>
<keyword evidence="3" id="KW-0597">Phosphoprotein</keyword>
<feature type="domain" description="SANT" evidence="12">
    <location>
        <begin position="1017"/>
        <end position="1069"/>
    </location>
</feature>
<sequence length="1235" mass="142244">MSRESFSSEGMDTSEEDPPDFEGDSRIKPDIQQEKSNSIDRTPRSAPQDDNQALKALSSKFSIQITPCPVPPEHKQAFERLSAKSSINITPRPTPPEDALERLSSKSSIKITPRPAPQGVNHALKALSSKSAIQITPCPVPQEDKQAFERLSSKSSIKITPRPVQRKDSSAPVISIKEALRMVKESSDDPPAALHQNESATKEKANIQSPTEDNAQNSPPLVSSQQNEELKDAVCDTNSGGSTSNDTSDLTAAIVDGIDDELVLNGKPTDRGERFDFLLKQTELFANFVTESAETYSSLEKPKIFSSPSAENNTDASVEHRHRKTEKEEDAELLAASQKNLKAIRVLDSTPFYIKNGELRDYQIRGLNWLISLHDSKINGILADEMGLGKTLQTISLLGYLKHFRKIEGPHLIVVPKSMLSNWSNEIEKWCPSLKAVTLAGDQAMRADFIRDILKPGTWNVCITSYEILIREKTALKKISWSYFIIDEAHRIKNEKSKLSETIREFKSNHRLLLTGTPLQNNLHEIWALLNFLLPKVFDSADDFDAWFNTNSCLGDNALIERLHTVLRPFLLRRLKSEVETELKPKKEIKVYIDLSKMQREWYLKILMRDIDIVNGAGKVEKMRLQNILMQLRKCCNHPYLFDGAEPGPPYTTDEHLIFNCGKMIILDKLLAKLKDQGSRVLIFSQMTRMVDILEDYCYFRGYKYCRLDGQTLHEDRHERIKDFNRPDSDKFLFLLSTRAGGLGLNLASADVVILYDSDWNPQMDLQAMDRAHRIGQKKQVRVFRFISENTVEEKIIEKAEVKLRLDKIVIQQGRLVDNKTALNKEDILNMIRHGANYVISSKDSDIIDQDIDTILEKGEAKTEDFKQKFEQLGESALANFSLDTPSDSIYKFEGTDYRGITGRSNQWIELPRRERKSLHSDIIGDYERRYDVKNLKAPKPPDLPVIFDFQFYPQRLYELLNKEVYYYRKSVDYKIPQFPDMDEEALKLREEEQRKIDEAIPLSEEELKEKEDLLSQGFSNWTKKDLNAFVRANEKYGRMDIRSICKEFEDRTSEDVIEYSRVFWERCDELQDIDRILAQIERGENKIDRLAAIKKALDFKVKKYQQPFHQLKIPHSTVRDQNWSEEEDRFLICMLQKLGFDSENVYDKMQSAIRFAPQFQFNLFLRSRTSADLQKRCRALLGLIMKENKKSENAPVKRRRRCKRKPQKKEVSDASGMEFEDPEVQSKKRKESTS</sequence>
<dbReference type="PROSITE" id="PS51192">
    <property type="entry name" value="HELICASE_ATP_BIND_1"/>
    <property type="match status" value="1"/>
</dbReference>
<comment type="subcellular location">
    <subcellularLocation>
        <location evidence="1">Nucleus</location>
    </subcellularLocation>
</comment>
<evidence type="ECO:0000259" key="11">
    <source>
        <dbReference type="PROSITE" id="PS51194"/>
    </source>
</evidence>
<feature type="compositionally biased region" description="Low complexity" evidence="9">
    <location>
        <begin position="236"/>
        <end position="248"/>
    </location>
</feature>
<keyword evidence="4" id="KW-0547">Nucleotide-binding</keyword>
<keyword evidence="8" id="KW-0539">Nucleus</keyword>
<dbReference type="Gene3D" id="1.20.5.1190">
    <property type="entry name" value="iswi atpase"/>
    <property type="match status" value="1"/>
</dbReference>
<evidence type="ECO:0000313" key="13">
    <source>
        <dbReference type="EMBL" id="CAH0390805.1"/>
    </source>
</evidence>
<dbReference type="Pfam" id="PF09111">
    <property type="entry name" value="SLIDE"/>
    <property type="match status" value="1"/>
</dbReference>
<feature type="compositionally biased region" description="Polar residues" evidence="9">
    <location>
        <begin position="206"/>
        <end position="227"/>
    </location>
</feature>
<dbReference type="InterPro" id="IPR036306">
    <property type="entry name" value="ISWI_HAND-dom_sf"/>
</dbReference>
<evidence type="ECO:0000256" key="6">
    <source>
        <dbReference type="ARBA" id="ARBA00022840"/>
    </source>
</evidence>
<evidence type="ECO:0000256" key="9">
    <source>
        <dbReference type="SAM" id="MobiDB-lite"/>
    </source>
</evidence>
<dbReference type="FunFam" id="3.40.50.300:FF:000082">
    <property type="entry name" value="ISWI chromatin remodeling complex ATPase ISW1"/>
    <property type="match status" value="1"/>
</dbReference>
<dbReference type="InterPro" id="IPR000330">
    <property type="entry name" value="SNF2_N"/>
</dbReference>
<dbReference type="KEGG" id="btab:109031905"/>
<dbReference type="SMART" id="SM00490">
    <property type="entry name" value="HELICc"/>
    <property type="match status" value="1"/>
</dbReference>
<feature type="region of interest" description="Disordered" evidence="9">
    <location>
        <begin position="1191"/>
        <end position="1235"/>
    </location>
</feature>
<dbReference type="PROSITE" id="PS51194">
    <property type="entry name" value="HELICASE_CTER"/>
    <property type="match status" value="1"/>
</dbReference>
<dbReference type="InterPro" id="IPR001005">
    <property type="entry name" value="SANT/Myb"/>
</dbReference>
<dbReference type="SMART" id="SM00717">
    <property type="entry name" value="SANT"/>
    <property type="match status" value="2"/>
</dbReference>
<evidence type="ECO:0000256" key="2">
    <source>
        <dbReference type="ARBA" id="ARBA00009687"/>
    </source>
</evidence>
<dbReference type="SMART" id="SM00487">
    <property type="entry name" value="DEXDc"/>
    <property type="match status" value="1"/>
</dbReference>
<dbReference type="Proteomes" id="UP001152759">
    <property type="component" value="Chromosome 5"/>
</dbReference>
<feature type="compositionally biased region" description="Acidic residues" evidence="9">
    <location>
        <begin position="12"/>
        <end position="22"/>
    </location>
</feature>
<feature type="domain" description="Helicase C-terminal" evidence="11">
    <location>
        <begin position="666"/>
        <end position="817"/>
    </location>
</feature>
<dbReference type="Gene3D" id="1.10.10.60">
    <property type="entry name" value="Homeodomain-like"/>
    <property type="match status" value="2"/>
</dbReference>
<dbReference type="SUPFAM" id="SSF101224">
    <property type="entry name" value="HAND domain of the nucleosome remodeling ATPase ISWI"/>
    <property type="match status" value="1"/>
</dbReference>
<reference evidence="13" key="1">
    <citation type="submission" date="2021-12" db="EMBL/GenBank/DDBJ databases">
        <authorList>
            <person name="King R."/>
        </authorList>
    </citation>
    <scope>NUCLEOTIDE SEQUENCE</scope>
</reference>
<dbReference type="InterPro" id="IPR001650">
    <property type="entry name" value="Helicase_C-like"/>
</dbReference>
<feature type="compositionally biased region" description="Polar residues" evidence="9">
    <location>
        <begin position="306"/>
        <end position="316"/>
    </location>
</feature>
<dbReference type="EMBL" id="OU963866">
    <property type="protein sequence ID" value="CAH0390805.1"/>
    <property type="molecule type" value="Genomic_DNA"/>
</dbReference>
<dbReference type="InterPro" id="IPR009057">
    <property type="entry name" value="Homeodomain-like_sf"/>
</dbReference>
<feature type="compositionally biased region" description="Polar residues" evidence="9">
    <location>
        <begin position="1"/>
        <end position="11"/>
    </location>
</feature>
<dbReference type="GO" id="GO:0140658">
    <property type="term" value="F:ATP-dependent chromatin remodeler activity"/>
    <property type="evidence" value="ECO:0007669"/>
    <property type="project" value="TreeGrafter"/>
</dbReference>
<evidence type="ECO:0000256" key="7">
    <source>
        <dbReference type="ARBA" id="ARBA00022853"/>
    </source>
</evidence>
<feature type="compositionally biased region" description="Basic and acidic residues" evidence="9">
    <location>
        <begin position="178"/>
        <end position="187"/>
    </location>
</feature>
<dbReference type="SUPFAM" id="SSF46689">
    <property type="entry name" value="Homeodomain-like"/>
    <property type="match status" value="2"/>
</dbReference>
<dbReference type="InterPro" id="IPR044754">
    <property type="entry name" value="Isw1/2_DEXHc"/>
</dbReference>
<dbReference type="FunFam" id="3.40.50.10810:FF:000101">
    <property type="entry name" value="SWI/SNF-related, matrix-associated, actin-dependent regulator of"/>
    <property type="match status" value="1"/>
</dbReference>
<dbReference type="InterPro" id="IPR015195">
    <property type="entry name" value="SLIDE"/>
</dbReference>
<feature type="region of interest" description="Disordered" evidence="9">
    <location>
        <begin position="304"/>
        <end position="326"/>
    </location>
</feature>
<evidence type="ECO:0000256" key="4">
    <source>
        <dbReference type="ARBA" id="ARBA00022741"/>
    </source>
</evidence>
<dbReference type="InterPro" id="IPR014001">
    <property type="entry name" value="Helicase_ATP-bd"/>
</dbReference>
<dbReference type="CDD" id="cd18793">
    <property type="entry name" value="SF2_C_SNF"/>
    <property type="match status" value="1"/>
</dbReference>
<dbReference type="InterPro" id="IPR015194">
    <property type="entry name" value="ISWI_HAND-dom"/>
</dbReference>
<gene>
    <name evidence="13" type="ORF">BEMITA_LOCUS9497</name>
</gene>
<feature type="compositionally biased region" description="Basic and acidic residues" evidence="9">
    <location>
        <begin position="23"/>
        <end position="43"/>
    </location>
</feature>
<proteinExistence type="inferred from homology"/>
<dbReference type="CDD" id="cd00167">
    <property type="entry name" value="SANT"/>
    <property type="match status" value="2"/>
</dbReference>
<dbReference type="GO" id="GO:0003677">
    <property type="term" value="F:DNA binding"/>
    <property type="evidence" value="ECO:0007669"/>
    <property type="project" value="InterPro"/>
</dbReference>
<dbReference type="FunFam" id="1.10.10.60:FF:000022">
    <property type="entry name" value="ISWI chromatin-remodeling complex ATPase CHR11 isoform A"/>
    <property type="match status" value="1"/>
</dbReference>
<dbReference type="InterPro" id="IPR002464">
    <property type="entry name" value="DNA/RNA_helicase_DEAH_CS"/>
</dbReference>
<evidence type="ECO:0000259" key="12">
    <source>
        <dbReference type="PROSITE" id="PS51293"/>
    </source>
</evidence>
<dbReference type="GO" id="GO:0042393">
    <property type="term" value="F:histone binding"/>
    <property type="evidence" value="ECO:0007669"/>
    <property type="project" value="TreeGrafter"/>
</dbReference>
<name>A0A9P0ABI4_BEMTA</name>
<accession>A0A9P0ABI4</accession>
<feature type="region of interest" description="Disordered" evidence="9">
    <location>
        <begin position="1"/>
        <end position="52"/>
    </location>
</feature>